<keyword evidence="1" id="KW-0732">Signal</keyword>
<sequence length="428" mass="47845">MTLARIVLTVLAAFLLAASPATSAWAATCDVRQQAPPSTIGKQTWIDQAQFGFYVGNGINNRMALQSRFDRFVSFNELKFLAGRWRGEYDTGRRLASQLENMAADVDTLASICKRLDDAAFDETPFDYQRAERELRAIRSRINAIITPLVNYESSLGRYAGVMNAASQYYQGRAFPANRYMRIGPNPASVNSGINTLHARWRAILADFRTVYLGVTVSVDPAKDSDITNMATQAQTLSNLIGQTRAISRNLLPQVEFNRYATGDFIYDFCPIQEGRSYAIENTFQRGDKLSGLGNAVQTLDPKGMMWLIQEPVLRPHTRWKFTKNGNGFWKIQTEASVGTNHGLYTGPDTVVNLTKLRDNGTNLYSGQFWRCYGTEWSGTYRFSSSFSGEGKSIDLNRGQRNRSLGTTPVTMADTGAFGGQIWWIKPQ</sequence>
<evidence type="ECO:0000313" key="3">
    <source>
        <dbReference type="Proteomes" id="UP000446786"/>
    </source>
</evidence>
<comment type="caution">
    <text evidence="2">The sequence shown here is derived from an EMBL/GenBank/DDBJ whole genome shotgun (WGS) entry which is preliminary data.</text>
</comment>
<keyword evidence="3" id="KW-1185">Reference proteome</keyword>
<dbReference type="RefSeq" id="WP_344705245.1">
    <property type="nucleotide sequence ID" value="NZ_BAAAZF010000001.1"/>
</dbReference>
<feature type="chain" id="PRO_5032321784" evidence="1">
    <location>
        <begin position="27"/>
        <end position="428"/>
    </location>
</feature>
<name>A0A845AZ02_9SPHN</name>
<protein>
    <submittedName>
        <fullName evidence="2">Uncharacterized protein</fullName>
    </submittedName>
</protein>
<organism evidence="2 3">
    <name type="scientific">Parerythrobacter jejuensis</name>
    <dbReference type="NCBI Taxonomy" id="795812"/>
    <lineage>
        <taxon>Bacteria</taxon>
        <taxon>Pseudomonadati</taxon>
        <taxon>Pseudomonadota</taxon>
        <taxon>Alphaproteobacteria</taxon>
        <taxon>Sphingomonadales</taxon>
        <taxon>Erythrobacteraceae</taxon>
        <taxon>Parerythrobacter</taxon>
    </lineage>
</organism>
<accession>A0A845AZ02</accession>
<reference evidence="2 3" key="1">
    <citation type="submission" date="2019-12" db="EMBL/GenBank/DDBJ databases">
        <title>Genomic-based taxomic classification of the family Erythrobacteraceae.</title>
        <authorList>
            <person name="Xu L."/>
        </authorList>
    </citation>
    <scope>NUCLEOTIDE SEQUENCE [LARGE SCALE GENOMIC DNA]</scope>
    <source>
        <strain evidence="2 3">JCM 16677</strain>
    </source>
</reference>
<dbReference type="Proteomes" id="UP000446786">
    <property type="component" value="Unassembled WGS sequence"/>
</dbReference>
<gene>
    <name evidence="2" type="ORF">GRI94_09150</name>
</gene>
<evidence type="ECO:0000313" key="2">
    <source>
        <dbReference type="EMBL" id="MXP31988.1"/>
    </source>
</evidence>
<feature type="signal peptide" evidence="1">
    <location>
        <begin position="1"/>
        <end position="26"/>
    </location>
</feature>
<dbReference type="EMBL" id="WTYE01000001">
    <property type="protein sequence ID" value="MXP31988.1"/>
    <property type="molecule type" value="Genomic_DNA"/>
</dbReference>
<proteinExistence type="predicted"/>
<dbReference type="AlphaFoldDB" id="A0A845AZ02"/>
<evidence type="ECO:0000256" key="1">
    <source>
        <dbReference type="SAM" id="SignalP"/>
    </source>
</evidence>